<organism evidence="2 3">
    <name type="scientific">Haemophilus influenzae</name>
    <dbReference type="NCBI Taxonomy" id="727"/>
    <lineage>
        <taxon>Bacteria</taxon>
        <taxon>Pseudomonadati</taxon>
        <taxon>Pseudomonadota</taxon>
        <taxon>Gammaproteobacteria</taxon>
        <taxon>Pasteurellales</taxon>
        <taxon>Pasteurellaceae</taxon>
        <taxon>Haemophilus</taxon>
    </lineage>
</organism>
<dbReference type="GO" id="GO:0004016">
    <property type="term" value="F:adenylate cyclase activity"/>
    <property type="evidence" value="ECO:0007669"/>
    <property type="project" value="InterPro"/>
</dbReference>
<dbReference type="InterPro" id="IPR000274">
    <property type="entry name" value="Adenylate_cyclase_1"/>
</dbReference>
<dbReference type="GO" id="GO:0006171">
    <property type="term" value="P:cAMP biosynthetic process"/>
    <property type="evidence" value="ECO:0007669"/>
    <property type="project" value="InterPro"/>
</dbReference>
<reference evidence="2 3" key="1">
    <citation type="submission" date="2018-06" db="EMBL/GenBank/DDBJ databases">
        <authorList>
            <consortium name="Pathogen Informatics"/>
            <person name="Doyle S."/>
        </authorList>
    </citation>
    <scope>NUCLEOTIDE SEQUENCE [LARGE SCALE GENOMIC DNA]</scope>
    <source>
        <strain evidence="2 3">NCTC11872</strain>
    </source>
</reference>
<name>A0A2X1PJZ2_HAEIF</name>
<accession>A0A2X1PJZ2</accession>
<sequence>MPNVTLRVAGKNWQLFFEDRGISLQEIGNESVCNDAESAVDFDEVLQTPIEDGETNQESRPLSTRNGCLRK</sequence>
<feature type="region of interest" description="Disordered" evidence="1">
    <location>
        <begin position="49"/>
        <end position="71"/>
    </location>
</feature>
<gene>
    <name evidence="2" type="ORF">NCTC11872_00058</name>
</gene>
<evidence type="ECO:0000313" key="2">
    <source>
        <dbReference type="EMBL" id="SPX40490.1"/>
    </source>
</evidence>
<proteinExistence type="predicted"/>
<evidence type="ECO:0000313" key="3">
    <source>
        <dbReference type="Proteomes" id="UP000249936"/>
    </source>
</evidence>
<dbReference type="Proteomes" id="UP000249936">
    <property type="component" value="Unassembled WGS sequence"/>
</dbReference>
<evidence type="ECO:0000256" key="1">
    <source>
        <dbReference type="SAM" id="MobiDB-lite"/>
    </source>
</evidence>
<feature type="compositionally biased region" description="Polar residues" evidence="1">
    <location>
        <begin position="56"/>
        <end position="71"/>
    </location>
</feature>
<protein>
    <submittedName>
        <fullName evidence="2">Adenylate cyclase</fullName>
    </submittedName>
</protein>
<dbReference type="Pfam" id="PF01295">
    <property type="entry name" value="Adenylate_cycl"/>
    <property type="match status" value="1"/>
</dbReference>
<dbReference type="AlphaFoldDB" id="A0A2X1PJZ2"/>
<dbReference type="EMBL" id="UASK01000001">
    <property type="protein sequence ID" value="SPX40490.1"/>
    <property type="molecule type" value="Genomic_DNA"/>
</dbReference>